<dbReference type="InterPro" id="IPR023214">
    <property type="entry name" value="HAD_sf"/>
</dbReference>
<evidence type="ECO:0000313" key="11">
    <source>
        <dbReference type="EMBL" id="CAB4538336.1"/>
    </source>
</evidence>
<comment type="similarity">
    <text evidence="3">Belongs to the HAD-like hydrolase superfamily. SerB family.</text>
</comment>
<evidence type="ECO:0000256" key="4">
    <source>
        <dbReference type="ARBA" id="ARBA00012640"/>
    </source>
</evidence>
<dbReference type="PANTHER" id="PTHR43344">
    <property type="entry name" value="PHOSPHOSERINE PHOSPHATASE"/>
    <property type="match status" value="1"/>
</dbReference>
<dbReference type="PANTHER" id="PTHR43344:SF2">
    <property type="entry name" value="PHOSPHOSERINE PHOSPHATASE"/>
    <property type="match status" value="1"/>
</dbReference>
<dbReference type="Gene3D" id="3.40.50.1000">
    <property type="entry name" value="HAD superfamily/HAD-like"/>
    <property type="match status" value="1"/>
</dbReference>
<evidence type="ECO:0000256" key="9">
    <source>
        <dbReference type="ARBA" id="ARBA00023299"/>
    </source>
</evidence>
<accession>A0A6J6DM41</accession>
<evidence type="ECO:0000256" key="1">
    <source>
        <dbReference type="ARBA" id="ARBA00001946"/>
    </source>
</evidence>
<comment type="pathway">
    <text evidence="2">Amino-acid biosynthesis; L-serine biosynthesis; L-serine from 3-phospho-D-glycerate: step 3/3.</text>
</comment>
<keyword evidence="5" id="KW-0028">Amino-acid biosynthesis</keyword>
<evidence type="ECO:0000256" key="2">
    <source>
        <dbReference type="ARBA" id="ARBA00005135"/>
    </source>
</evidence>
<dbReference type="SFLD" id="SFLDG01136">
    <property type="entry name" value="C1.6:_Phosphoserine_Phosphatas"/>
    <property type="match status" value="1"/>
</dbReference>
<keyword evidence="6" id="KW-0479">Metal-binding</keyword>
<dbReference type="GO" id="GO:0036424">
    <property type="term" value="F:L-phosphoserine phosphatase activity"/>
    <property type="evidence" value="ECO:0007669"/>
    <property type="project" value="InterPro"/>
</dbReference>
<evidence type="ECO:0000256" key="8">
    <source>
        <dbReference type="ARBA" id="ARBA00022842"/>
    </source>
</evidence>
<evidence type="ECO:0000256" key="5">
    <source>
        <dbReference type="ARBA" id="ARBA00022605"/>
    </source>
</evidence>
<gene>
    <name evidence="11" type="ORF">UFOPK1503_00068</name>
    <name evidence="12" type="ORF">UFOPK1693_00304</name>
</gene>
<dbReference type="GO" id="GO:0000287">
    <property type="term" value="F:magnesium ion binding"/>
    <property type="evidence" value="ECO:0007669"/>
    <property type="project" value="TreeGrafter"/>
</dbReference>
<dbReference type="NCBIfam" id="TIGR00338">
    <property type="entry name" value="serB"/>
    <property type="match status" value="1"/>
</dbReference>
<dbReference type="SFLD" id="SFLDG01137">
    <property type="entry name" value="C1.6.1:_Phosphoserine_Phosphat"/>
    <property type="match status" value="1"/>
</dbReference>
<dbReference type="InterPro" id="IPR050582">
    <property type="entry name" value="HAD-like_SerB"/>
</dbReference>
<reference evidence="12" key="1">
    <citation type="submission" date="2020-05" db="EMBL/GenBank/DDBJ databases">
        <authorList>
            <person name="Chiriac C."/>
            <person name="Salcher M."/>
            <person name="Ghai R."/>
            <person name="Kavagutti S V."/>
        </authorList>
    </citation>
    <scope>NUCLEOTIDE SEQUENCE</scope>
</reference>
<dbReference type="SFLD" id="SFLDS00003">
    <property type="entry name" value="Haloacid_Dehalogenase"/>
    <property type="match status" value="1"/>
</dbReference>
<dbReference type="InterPro" id="IPR004469">
    <property type="entry name" value="PSP"/>
</dbReference>
<keyword evidence="7" id="KW-0378">Hydrolase</keyword>
<sequence>MTRFLVVFDVDSTLINEEAIEVLAEQAGVRKAVEAITEQAMLGEIDFAESLRRRVAMLEGISESKLAAVKDSLTLTTGAKELISAIHSKGGKAAAVSGGFTQLLGNIKLDLALDYVHANELEMSNGALTGRVTEPIVDRAAKARFLQQLQDDLNLTREMTIAVGDGANDIDMIQAAGLGIAFCAKPALKQHADLVIDSRDLAGLIEYLP</sequence>
<dbReference type="SFLD" id="SFLDF00029">
    <property type="entry name" value="phosphoserine_phosphatase"/>
    <property type="match status" value="1"/>
</dbReference>
<keyword evidence="9" id="KW-0718">Serine biosynthesis</keyword>
<dbReference type="InterPro" id="IPR036412">
    <property type="entry name" value="HAD-like_sf"/>
</dbReference>
<dbReference type="EMBL" id="CAEZTO010000002">
    <property type="protein sequence ID" value="CAB4565211.1"/>
    <property type="molecule type" value="Genomic_DNA"/>
</dbReference>
<dbReference type="SUPFAM" id="SSF56784">
    <property type="entry name" value="HAD-like"/>
    <property type="match status" value="1"/>
</dbReference>
<evidence type="ECO:0000256" key="7">
    <source>
        <dbReference type="ARBA" id="ARBA00022801"/>
    </source>
</evidence>
<protein>
    <recommendedName>
        <fullName evidence="4">phosphoserine phosphatase</fullName>
        <ecNumber evidence="4">3.1.3.3</ecNumber>
    </recommendedName>
    <alternativeName>
        <fullName evidence="10">O-phosphoserine phosphohydrolase</fullName>
    </alternativeName>
</protein>
<evidence type="ECO:0000313" key="12">
    <source>
        <dbReference type="EMBL" id="CAB4565211.1"/>
    </source>
</evidence>
<dbReference type="EMBL" id="CAEZST010000001">
    <property type="protein sequence ID" value="CAB4538336.1"/>
    <property type="molecule type" value="Genomic_DNA"/>
</dbReference>
<dbReference type="Pfam" id="PF12710">
    <property type="entry name" value="HAD"/>
    <property type="match status" value="1"/>
</dbReference>
<evidence type="ECO:0000256" key="3">
    <source>
        <dbReference type="ARBA" id="ARBA00009184"/>
    </source>
</evidence>
<dbReference type="EC" id="3.1.3.3" evidence="4"/>
<comment type="cofactor">
    <cofactor evidence="1">
        <name>Mg(2+)</name>
        <dbReference type="ChEBI" id="CHEBI:18420"/>
    </cofactor>
</comment>
<dbReference type="AlphaFoldDB" id="A0A6J6DM41"/>
<name>A0A6J6DM41_9ZZZZ</name>
<dbReference type="GO" id="GO:0006564">
    <property type="term" value="P:L-serine biosynthetic process"/>
    <property type="evidence" value="ECO:0007669"/>
    <property type="project" value="UniProtKB-KW"/>
</dbReference>
<evidence type="ECO:0000256" key="6">
    <source>
        <dbReference type="ARBA" id="ARBA00022723"/>
    </source>
</evidence>
<dbReference type="UniPathway" id="UPA00135">
    <property type="reaction ID" value="UER00198"/>
</dbReference>
<proteinExistence type="inferred from homology"/>
<organism evidence="12">
    <name type="scientific">freshwater metagenome</name>
    <dbReference type="NCBI Taxonomy" id="449393"/>
    <lineage>
        <taxon>unclassified sequences</taxon>
        <taxon>metagenomes</taxon>
        <taxon>ecological metagenomes</taxon>
    </lineage>
</organism>
<keyword evidence="8" id="KW-0460">Magnesium</keyword>
<evidence type="ECO:0000256" key="10">
    <source>
        <dbReference type="ARBA" id="ARBA00031693"/>
    </source>
</evidence>
<dbReference type="GO" id="GO:0005737">
    <property type="term" value="C:cytoplasm"/>
    <property type="evidence" value="ECO:0007669"/>
    <property type="project" value="TreeGrafter"/>
</dbReference>
<dbReference type="NCBIfam" id="TIGR01488">
    <property type="entry name" value="HAD-SF-IB"/>
    <property type="match status" value="1"/>
</dbReference>